<dbReference type="Proteomes" id="UP001168423">
    <property type="component" value="Unassembled WGS sequence"/>
</dbReference>
<name>A0ABT8M0C3_9EURY</name>
<organism evidence="2 3">
    <name type="scientific">Methanoculleus methanifontis</name>
    <dbReference type="NCBI Taxonomy" id="2584086"/>
    <lineage>
        <taxon>Archaea</taxon>
        <taxon>Methanobacteriati</taxon>
        <taxon>Methanobacteriota</taxon>
        <taxon>Stenosarchaea group</taxon>
        <taxon>Methanomicrobia</taxon>
        <taxon>Methanomicrobiales</taxon>
        <taxon>Methanomicrobiaceae</taxon>
        <taxon>Methanoculleus</taxon>
    </lineage>
</organism>
<gene>
    <name evidence="2" type="ORF">FGW20_05285</name>
</gene>
<protein>
    <submittedName>
        <fullName evidence="2">Uncharacterized protein</fullName>
    </submittedName>
</protein>
<proteinExistence type="predicted"/>
<evidence type="ECO:0000256" key="1">
    <source>
        <dbReference type="SAM" id="MobiDB-lite"/>
    </source>
</evidence>
<dbReference type="EMBL" id="VCYI01000005">
    <property type="protein sequence ID" value="MDN7012463.1"/>
    <property type="molecule type" value="Genomic_DNA"/>
</dbReference>
<evidence type="ECO:0000313" key="2">
    <source>
        <dbReference type="EMBL" id="MDN7012463.1"/>
    </source>
</evidence>
<dbReference type="RefSeq" id="WP_301677052.1">
    <property type="nucleotide sequence ID" value="NZ_VCYI01000005.1"/>
</dbReference>
<sequence length="142" mass="15475">MTTTTTMRLIFVCLCVAAALLSAGCIGEEGPSAGQTATEFRSETSSYDDRVEFRFVPDSDEPGTYSTTYTIERDVSWGTTIETRENVRYEDISRTSPIEIVVPREEPPDGVALEIEIRNTAGDVLHQSRTSMAPAAPAPTPP</sequence>
<comment type="caution">
    <text evidence="2">The sequence shown here is derived from an EMBL/GenBank/DDBJ whole genome shotgun (WGS) entry which is preliminary data.</text>
</comment>
<keyword evidence="3" id="KW-1185">Reference proteome</keyword>
<accession>A0ABT8M0C3</accession>
<reference evidence="2" key="1">
    <citation type="submission" date="2019-05" db="EMBL/GenBank/DDBJ databases">
        <title>Isolation and characterization of methanogens from the cold seep sediment at Four-Way Closure Ridge.</title>
        <authorList>
            <person name="You Y.-T."/>
            <person name="Chen S.-C."/>
            <person name="Zhang W.-L."/>
            <person name="Lai M.-C."/>
        </authorList>
    </citation>
    <scope>NUCLEOTIDE SEQUENCE</scope>
    <source>
        <strain evidence="2">FWC-SCC3</strain>
    </source>
</reference>
<evidence type="ECO:0000313" key="3">
    <source>
        <dbReference type="Proteomes" id="UP001168423"/>
    </source>
</evidence>
<feature type="region of interest" description="Disordered" evidence="1">
    <location>
        <begin position="123"/>
        <end position="142"/>
    </location>
</feature>